<protein>
    <recommendedName>
        <fullName evidence="11">Bifunctional protein FolD</fullName>
    </recommendedName>
    <domain>
        <recommendedName>
            <fullName evidence="11">Methylenetetrahydrofolate dehydrogenase</fullName>
            <ecNumber evidence="11">1.5.1.5</ecNumber>
        </recommendedName>
    </domain>
    <domain>
        <recommendedName>
            <fullName evidence="11">Methenyltetrahydrofolate cyclohydrolase</fullName>
            <ecNumber evidence="11">3.5.4.9</ecNumber>
        </recommendedName>
    </domain>
</protein>
<name>A0A554LGC4_9BACT</name>
<feature type="domain" description="Tetrahydrofolate dehydrogenase/cyclohydrolase NAD(P)-binding" evidence="13">
    <location>
        <begin position="124"/>
        <end position="256"/>
    </location>
</feature>
<dbReference type="GO" id="GO:0035999">
    <property type="term" value="P:tetrahydrofolate interconversion"/>
    <property type="evidence" value="ECO:0007669"/>
    <property type="project" value="UniProtKB-UniRule"/>
</dbReference>
<keyword evidence="9 11" id="KW-0486">Methionine biosynthesis</keyword>
<dbReference type="GO" id="GO:0004477">
    <property type="term" value="F:methenyltetrahydrofolate cyclohydrolase activity"/>
    <property type="evidence" value="ECO:0007669"/>
    <property type="project" value="UniProtKB-UniRule"/>
</dbReference>
<dbReference type="HAMAP" id="MF_01576">
    <property type="entry name" value="THF_DHG_CYH"/>
    <property type="match status" value="1"/>
</dbReference>
<comment type="function">
    <text evidence="11">Catalyzes the oxidation of 5,10-methylenetetrahydrofolate to 5,10-methenyltetrahydrofolate and then the hydrolysis of 5,10-methenyltetrahydrofolate to 10-formyltetrahydrofolate.</text>
</comment>
<dbReference type="UniPathway" id="UPA00193"/>
<accession>A0A554LGC4</accession>
<dbReference type="GO" id="GO:0005829">
    <property type="term" value="C:cytosol"/>
    <property type="evidence" value="ECO:0007669"/>
    <property type="project" value="TreeGrafter"/>
</dbReference>
<dbReference type="AlphaFoldDB" id="A0A554LGC4"/>
<organism evidence="14 15">
    <name type="scientific">Candidatus Berkelbacteria bacterium Licking1014_85</name>
    <dbReference type="NCBI Taxonomy" id="2017148"/>
    <lineage>
        <taxon>Bacteria</taxon>
        <taxon>Candidatus Berkelbacteria</taxon>
    </lineage>
</organism>
<evidence type="ECO:0000256" key="9">
    <source>
        <dbReference type="ARBA" id="ARBA00023167"/>
    </source>
</evidence>
<proteinExistence type="inferred from homology"/>
<evidence type="ECO:0000256" key="2">
    <source>
        <dbReference type="ARBA" id="ARBA00011738"/>
    </source>
</evidence>
<dbReference type="PANTHER" id="PTHR48099:SF5">
    <property type="entry name" value="C-1-TETRAHYDROFOLATE SYNTHASE, CYTOPLASMIC"/>
    <property type="match status" value="1"/>
</dbReference>
<dbReference type="SUPFAM" id="SSF51735">
    <property type="entry name" value="NAD(P)-binding Rossmann-fold domains"/>
    <property type="match status" value="1"/>
</dbReference>
<dbReference type="GO" id="GO:0004488">
    <property type="term" value="F:methylenetetrahydrofolate dehydrogenase (NADP+) activity"/>
    <property type="evidence" value="ECO:0007669"/>
    <property type="project" value="UniProtKB-UniRule"/>
</dbReference>
<keyword evidence="11" id="KW-0028">Amino-acid biosynthesis</keyword>
<comment type="catalytic activity">
    <reaction evidence="11">
        <text>(6R)-5,10-methenyltetrahydrofolate + H2O = (6R)-10-formyltetrahydrofolate + H(+)</text>
        <dbReference type="Rhea" id="RHEA:23700"/>
        <dbReference type="ChEBI" id="CHEBI:15377"/>
        <dbReference type="ChEBI" id="CHEBI:15378"/>
        <dbReference type="ChEBI" id="CHEBI:57455"/>
        <dbReference type="ChEBI" id="CHEBI:195366"/>
        <dbReference type="EC" id="3.5.4.9"/>
    </reaction>
</comment>
<dbReference type="PRINTS" id="PR00085">
    <property type="entry name" value="THFDHDRGNASE"/>
</dbReference>
<evidence type="ECO:0000313" key="14">
    <source>
        <dbReference type="EMBL" id="TSC91699.1"/>
    </source>
</evidence>
<evidence type="ECO:0000259" key="12">
    <source>
        <dbReference type="Pfam" id="PF00763"/>
    </source>
</evidence>
<dbReference type="InterPro" id="IPR020631">
    <property type="entry name" value="THF_DH/CycHdrlase_NAD-bd_dom"/>
</dbReference>
<dbReference type="InterPro" id="IPR036291">
    <property type="entry name" value="NAD(P)-bd_dom_sf"/>
</dbReference>
<gene>
    <name evidence="11" type="primary">folD</name>
    <name evidence="14" type="ORF">CEN91_603</name>
</gene>
<evidence type="ECO:0000256" key="11">
    <source>
        <dbReference type="HAMAP-Rule" id="MF_01576"/>
    </source>
</evidence>
<evidence type="ECO:0000256" key="8">
    <source>
        <dbReference type="ARBA" id="ARBA00023102"/>
    </source>
</evidence>
<dbReference type="PANTHER" id="PTHR48099">
    <property type="entry name" value="C-1-TETRAHYDROFOLATE SYNTHASE, CYTOPLASMIC-RELATED"/>
    <property type="match status" value="1"/>
</dbReference>
<keyword evidence="10 11" id="KW-0511">Multifunctional enzyme</keyword>
<dbReference type="Gene3D" id="3.40.50.10860">
    <property type="entry name" value="Leucine Dehydrogenase, chain A, domain 1"/>
    <property type="match status" value="1"/>
</dbReference>
<reference evidence="14 15" key="1">
    <citation type="submission" date="2017-07" db="EMBL/GenBank/DDBJ databases">
        <title>Mechanisms for carbon and nitrogen cycling indicate functional differentiation within the Candidate Phyla Radiation.</title>
        <authorList>
            <person name="Danczak R.E."/>
            <person name="Johnston M.D."/>
            <person name="Kenah C."/>
            <person name="Slattery M."/>
            <person name="Wrighton K.C."/>
            <person name="Wilkins M.J."/>
        </authorList>
    </citation>
    <scope>NUCLEOTIDE SEQUENCE [LARGE SCALE GENOMIC DNA]</scope>
    <source>
        <strain evidence="14">Licking1014_85</strain>
    </source>
</reference>
<evidence type="ECO:0000256" key="1">
    <source>
        <dbReference type="ARBA" id="ARBA00004777"/>
    </source>
</evidence>
<keyword evidence="5 11" id="KW-0378">Hydrolase</keyword>
<dbReference type="Gene3D" id="3.40.50.720">
    <property type="entry name" value="NAD(P)-binding Rossmann-like Domain"/>
    <property type="match status" value="1"/>
</dbReference>
<dbReference type="InterPro" id="IPR020630">
    <property type="entry name" value="THF_DH/CycHdrlase_cat_dom"/>
</dbReference>
<evidence type="ECO:0000256" key="3">
    <source>
        <dbReference type="ARBA" id="ARBA00022563"/>
    </source>
</evidence>
<comment type="catalytic activity">
    <reaction evidence="11">
        <text>(6R)-5,10-methylene-5,6,7,8-tetrahydrofolate + NADP(+) = (6R)-5,10-methenyltetrahydrofolate + NADPH</text>
        <dbReference type="Rhea" id="RHEA:22812"/>
        <dbReference type="ChEBI" id="CHEBI:15636"/>
        <dbReference type="ChEBI" id="CHEBI:57455"/>
        <dbReference type="ChEBI" id="CHEBI:57783"/>
        <dbReference type="ChEBI" id="CHEBI:58349"/>
        <dbReference type="EC" id="1.5.1.5"/>
    </reaction>
</comment>
<evidence type="ECO:0000256" key="5">
    <source>
        <dbReference type="ARBA" id="ARBA00022801"/>
    </source>
</evidence>
<dbReference type="SUPFAM" id="SSF53223">
    <property type="entry name" value="Aminoacid dehydrogenase-like, N-terminal domain"/>
    <property type="match status" value="1"/>
</dbReference>
<evidence type="ECO:0000313" key="15">
    <source>
        <dbReference type="Proteomes" id="UP000315589"/>
    </source>
</evidence>
<keyword evidence="3 11" id="KW-0554">One-carbon metabolism</keyword>
<dbReference type="GO" id="GO:0006164">
    <property type="term" value="P:purine nucleotide biosynthetic process"/>
    <property type="evidence" value="ECO:0007669"/>
    <property type="project" value="UniProtKB-KW"/>
</dbReference>
<dbReference type="InterPro" id="IPR000672">
    <property type="entry name" value="THF_DH/CycHdrlase"/>
</dbReference>
<evidence type="ECO:0000256" key="6">
    <source>
        <dbReference type="ARBA" id="ARBA00022857"/>
    </source>
</evidence>
<comment type="pathway">
    <text evidence="1 11">One-carbon metabolism; tetrahydrofolate interconversion.</text>
</comment>
<dbReference type="EC" id="3.5.4.9" evidence="11"/>
<comment type="caution">
    <text evidence="11">Lacks conserved residue(s) required for the propagation of feature annotation.</text>
</comment>
<sequence>MKLLNGKLLAGEILADLKAKMAFGEKPAVLAVILVGDDSSSLIYIQKKQEAASFIGAEIKLIQLSAGTDTDTLLFQIDALNNDENITGILVQLPLPESIDRQKIIWAIKPEKDVDGFQINYFRPPAPVAILELLLHYRIPVLRKKIAIIGYGFLVGKPLSVLLKKQGAFVTIVEKGDRDFKSKIGEADIVVSATGVKHIITADLVNVNQTIIDASGVDVDFENIKHKVKYISPPTGGIGPMTVAILMRNLFFAAQKSSK</sequence>
<keyword evidence="8 11" id="KW-0368">Histidine biosynthesis</keyword>
<dbReference type="EMBL" id="VMGI01000100">
    <property type="protein sequence ID" value="TSC91699.1"/>
    <property type="molecule type" value="Genomic_DNA"/>
</dbReference>
<feature type="domain" description="Tetrahydrofolate dehydrogenase/cyclohydrolase catalytic" evidence="12">
    <location>
        <begin position="4"/>
        <end position="115"/>
    </location>
</feature>
<evidence type="ECO:0000259" key="13">
    <source>
        <dbReference type="Pfam" id="PF02882"/>
    </source>
</evidence>
<dbReference type="FunFam" id="3.40.50.10860:FF:000005">
    <property type="entry name" value="C-1-tetrahydrofolate synthase, cytoplasmic, putative"/>
    <property type="match status" value="1"/>
</dbReference>
<evidence type="ECO:0000256" key="4">
    <source>
        <dbReference type="ARBA" id="ARBA00022755"/>
    </source>
</evidence>
<dbReference type="Proteomes" id="UP000315589">
    <property type="component" value="Unassembled WGS sequence"/>
</dbReference>
<feature type="binding site" evidence="11">
    <location>
        <begin position="150"/>
        <end position="152"/>
    </location>
    <ligand>
        <name>NADP(+)</name>
        <dbReference type="ChEBI" id="CHEBI:58349"/>
    </ligand>
</feature>
<dbReference type="InterPro" id="IPR046346">
    <property type="entry name" value="Aminoacid_DH-like_N_sf"/>
</dbReference>
<keyword evidence="6 11" id="KW-0521">NADP</keyword>
<dbReference type="GO" id="GO:0000105">
    <property type="term" value="P:L-histidine biosynthetic process"/>
    <property type="evidence" value="ECO:0007669"/>
    <property type="project" value="UniProtKB-KW"/>
</dbReference>
<dbReference type="Pfam" id="PF00763">
    <property type="entry name" value="THF_DHG_CYH"/>
    <property type="match status" value="1"/>
</dbReference>
<keyword evidence="4 11" id="KW-0658">Purine biosynthesis</keyword>
<dbReference type="Pfam" id="PF02882">
    <property type="entry name" value="THF_DHG_CYH_C"/>
    <property type="match status" value="1"/>
</dbReference>
<dbReference type="GO" id="GO:0009086">
    <property type="term" value="P:methionine biosynthetic process"/>
    <property type="evidence" value="ECO:0007669"/>
    <property type="project" value="UniProtKB-KW"/>
</dbReference>
<evidence type="ECO:0000256" key="10">
    <source>
        <dbReference type="ARBA" id="ARBA00023268"/>
    </source>
</evidence>
<keyword evidence="7 11" id="KW-0560">Oxidoreductase</keyword>
<evidence type="ECO:0000256" key="7">
    <source>
        <dbReference type="ARBA" id="ARBA00023002"/>
    </source>
</evidence>
<dbReference type="EC" id="1.5.1.5" evidence="11"/>
<comment type="subunit">
    <text evidence="2 11">Homodimer.</text>
</comment>
<comment type="similarity">
    <text evidence="11">Belongs to the tetrahydrofolate dehydrogenase/cyclohydrolase family.</text>
</comment>
<comment type="caution">
    <text evidence="14">The sequence shown here is derived from an EMBL/GenBank/DDBJ whole genome shotgun (WGS) entry which is preliminary data.</text>
</comment>